<proteinExistence type="predicted"/>
<comment type="caution">
    <text evidence="2">The sequence shown here is derived from an EMBL/GenBank/DDBJ whole genome shotgun (WGS) entry which is preliminary data.</text>
</comment>
<sequence>MSGGVNPHFSLPPDIRHGFSSRQNQMVKCNNDKNNHDEDGGDGGGGDDDDDDDDDDDKDGEACATCKSASFVYFHYIEHYMFRKTRKET</sequence>
<evidence type="ECO:0000313" key="2">
    <source>
        <dbReference type="EMBL" id="GFO00013.1"/>
    </source>
</evidence>
<protein>
    <submittedName>
        <fullName evidence="2">Uncharacterized protein</fullName>
    </submittedName>
</protein>
<evidence type="ECO:0000256" key="1">
    <source>
        <dbReference type="SAM" id="MobiDB-lite"/>
    </source>
</evidence>
<name>A0AAV4A024_9GAST</name>
<dbReference type="AlphaFoldDB" id="A0AAV4A024"/>
<keyword evidence="3" id="KW-1185">Reference proteome</keyword>
<gene>
    <name evidence="2" type="ORF">PoB_002651800</name>
</gene>
<feature type="region of interest" description="Disordered" evidence="1">
    <location>
        <begin position="1"/>
        <end position="61"/>
    </location>
</feature>
<dbReference type="Proteomes" id="UP000735302">
    <property type="component" value="Unassembled WGS sequence"/>
</dbReference>
<accession>A0AAV4A024</accession>
<organism evidence="2 3">
    <name type="scientific">Plakobranchus ocellatus</name>
    <dbReference type="NCBI Taxonomy" id="259542"/>
    <lineage>
        <taxon>Eukaryota</taxon>
        <taxon>Metazoa</taxon>
        <taxon>Spiralia</taxon>
        <taxon>Lophotrochozoa</taxon>
        <taxon>Mollusca</taxon>
        <taxon>Gastropoda</taxon>
        <taxon>Heterobranchia</taxon>
        <taxon>Euthyneura</taxon>
        <taxon>Panpulmonata</taxon>
        <taxon>Sacoglossa</taxon>
        <taxon>Placobranchoidea</taxon>
        <taxon>Plakobranchidae</taxon>
        <taxon>Plakobranchus</taxon>
    </lineage>
</organism>
<reference evidence="2 3" key="1">
    <citation type="journal article" date="2021" name="Elife">
        <title>Chloroplast acquisition without the gene transfer in kleptoplastic sea slugs, Plakobranchus ocellatus.</title>
        <authorList>
            <person name="Maeda T."/>
            <person name="Takahashi S."/>
            <person name="Yoshida T."/>
            <person name="Shimamura S."/>
            <person name="Takaki Y."/>
            <person name="Nagai Y."/>
            <person name="Toyoda A."/>
            <person name="Suzuki Y."/>
            <person name="Arimoto A."/>
            <person name="Ishii H."/>
            <person name="Satoh N."/>
            <person name="Nishiyama T."/>
            <person name="Hasebe M."/>
            <person name="Maruyama T."/>
            <person name="Minagawa J."/>
            <person name="Obokata J."/>
            <person name="Shigenobu S."/>
        </authorList>
    </citation>
    <scope>NUCLEOTIDE SEQUENCE [LARGE SCALE GENOMIC DNA]</scope>
</reference>
<evidence type="ECO:0000313" key="3">
    <source>
        <dbReference type="Proteomes" id="UP000735302"/>
    </source>
</evidence>
<dbReference type="EMBL" id="BLXT01003024">
    <property type="protein sequence ID" value="GFO00013.1"/>
    <property type="molecule type" value="Genomic_DNA"/>
</dbReference>
<feature type="compositionally biased region" description="Acidic residues" evidence="1">
    <location>
        <begin position="39"/>
        <end position="59"/>
    </location>
</feature>